<gene>
    <name evidence="2" type="ORF">CDL12_28263</name>
</gene>
<dbReference type="Proteomes" id="UP000231279">
    <property type="component" value="Unassembled WGS sequence"/>
</dbReference>
<accession>A0A2G9G1P6</accession>
<keyword evidence="3" id="KW-1185">Reference proteome</keyword>
<dbReference type="PANTHER" id="PTHR34193:SF1">
    <property type="entry name" value="EXPRESSED PROTEIN"/>
    <property type="match status" value="1"/>
</dbReference>
<evidence type="ECO:0000313" key="2">
    <source>
        <dbReference type="EMBL" id="PIM99246.1"/>
    </source>
</evidence>
<feature type="compositionally biased region" description="Basic and acidic residues" evidence="1">
    <location>
        <begin position="131"/>
        <end position="143"/>
    </location>
</feature>
<sequence length="263" mass="30186">MHFDDPKKLLSFCIMGISSDFKFWEEKLPVNGHSRGDEGDWVLQNIEDQVGAYSPQLWKRAPSETCPLLPQKHHYSYPSPTSRLGAIVDGRREMMEMIKDMPESFYELSLKDYIVDDKQNMDEVHEKVVTEEKKVKRKTESKTPPKSKNTKGNQICRTESMESEVFLLKMFLPVSLISKKKRKGKDRSKDCKGQSSEGSEKRAGKEWWKTMFLAAKDNQNSRKISRSTSDITSNTTSLIEKISVPCQSSIGKKKCKSQRGCLF</sequence>
<feature type="region of interest" description="Disordered" evidence="1">
    <location>
        <begin position="183"/>
        <end position="203"/>
    </location>
</feature>
<feature type="region of interest" description="Disordered" evidence="1">
    <location>
        <begin position="131"/>
        <end position="154"/>
    </location>
</feature>
<proteinExistence type="predicted"/>
<name>A0A2G9G1P6_9LAMI</name>
<dbReference type="PANTHER" id="PTHR34193">
    <property type="entry name" value="OS11G0199801 PROTEIN"/>
    <property type="match status" value="1"/>
</dbReference>
<evidence type="ECO:0000256" key="1">
    <source>
        <dbReference type="SAM" id="MobiDB-lite"/>
    </source>
</evidence>
<dbReference type="OrthoDB" id="776574at2759"/>
<comment type="caution">
    <text evidence="2">The sequence shown here is derived from an EMBL/GenBank/DDBJ whole genome shotgun (WGS) entry which is preliminary data.</text>
</comment>
<dbReference type="AlphaFoldDB" id="A0A2G9G1P6"/>
<organism evidence="2 3">
    <name type="scientific">Handroanthus impetiginosus</name>
    <dbReference type="NCBI Taxonomy" id="429701"/>
    <lineage>
        <taxon>Eukaryota</taxon>
        <taxon>Viridiplantae</taxon>
        <taxon>Streptophyta</taxon>
        <taxon>Embryophyta</taxon>
        <taxon>Tracheophyta</taxon>
        <taxon>Spermatophyta</taxon>
        <taxon>Magnoliopsida</taxon>
        <taxon>eudicotyledons</taxon>
        <taxon>Gunneridae</taxon>
        <taxon>Pentapetalae</taxon>
        <taxon>asterids</taxon>
        <taxon>lamiids</taxon>
        <taxon>Lamiales</taxon>
        <taxon>Bignoniaceae</taxon>
        <taxon>Crescentiina</taxon>
        <taxon>Tabebuia alliance</taxon>
        <taxon>Handroanthus</taxon>
    </lineage>
</organism>
<dbReference type="EMBL" id="NKXS01007709">
    <property type="protein sequence ID" value="PIM99246.1"/>
    <property type="molecule type" value="Genomic_DNA"/>
</dbReference>
<feature type="compositionally biased region" description="Polar residues" evidence="1">
    <location>
        <begin position="144"/>
        <end position="154"/>
    </location>
</feature>
<reference evidence="3" key="1">
    <citation type="journal article" date="2018" name="Gigascience">
        <title>Genome assembly of the Pink Ipe (Handroanthus impetiginosus, Bignoniaceae), a highly valued, ecologically keystone Neotropical timber forest tree.</title>
        <authorList>
            <person name="Silva-Junior O.B."/>
            <person name="Grattapaglia D."/>
            <person name="Novaes E."/>
            <person name="Collevatti R.G."/>
        </authorList>
    </citation>
    <scope>NUCLEOTIDE SEQUENCE [LARGE SCALE GENOMIC DNA]</scope>
    <source>
        <strain evidence="3">cv. UFG-1</strain>
    </source>
</reference>
<evidence type="ECO:0000313" key="3">
    <source>
        <dbReference type="Proteomes" id="UP000231279"/>
    </source>
</evidence>
<feature type="compositionally biased region" description="Basic and acidic residues" evidence="1">
    <location>
        <begin position="187"/>
        <end position="203"/>
    </location>
</feature>
<protein>
    <submittedName>
        <fullName evidence="2">Uncharacterized protein</fullName>
    </submittedName>
</protein>